<reference evidence="2 3" key="1">
    <citation type="submission" date="2019-07" db="EMBL/GenBank/DDBJ databases">
        <title>Whole genome shotgun sequence of Cellulomonas aerilata NBRC 106308.</title>
        <authorList>
            <person name="Hosoyama A."/>
            <person name="Uohara A."/>
            <person name="Ohji S."/>
            <person name="Ichikawa N."/>
        </authorList>
    </citation>
    <scope>NUCLEOTIDE SEQUENCE [LARGE SCALE GENOMIC DNA]</scope>
    <source>
        <strain evidence="2 3">NBRC 106308</strain>
    </source>
</reference>
<dbReference type="SUPFAM" id="SSF55729">
    <property type="entry name" value="Acyl-CoA N-acyltransferases (Nat)"/>
    <property type="match status" value="1"/>
</dbReference>
<protein>
    <submittedName>
        <fullName evidence="2">N-acetyltransferase</fullName>
    </submittedName>
</protein>
<feature type="domain" description="N-acetyltransferase" evidence="1">
    <location>
        <begin position="21"/>
        <end position="159"/>
    </location>
</feature>
<dbReference type="Proteomes" id="UP000321181">
    <property type="component" value="Unassembled WGS sequence"/>
</dbReference>
<dbReference type="AlphaFoldDB" id="A0A512DCL6"/>
<gene>
    <name evidence="2" type="ORF">CAE01nite_16850</name>
</gene>
<dbReference type="CDD" id="cd04301">
    <property type="entry name" value="NAT_SF"/>
    <property type="match status" value="1"/>
</dbReference>
<dbReference type="Pfam" id="PF00583">
    <property type="entry name" value="Acetyltransf_1"/>
    <property type="match status" value="1"/>
</dbReference>
<dbReference type="Gene3D" id="3.40.630.30">
    <property type="match status" value="1"/>
</dbReference>
<comment type="caution">
    <text evidence="2">The sequence shown here is derived from an EMBL/GenBank/DDBJ whole genome shotgun (WGS) entry which is preliminary data.</text>
</comment>
<keyword evidence="3" id="KW-1185">Reference proteome</keyword>
<dbReference type="GO" id="GO:0016747">
    <property type="term" value="F:acyltransferase activity, transferring groups other than amino-acyl groups"/>
    <property type="evidence" value="ECO:0007669"/>
    <property type="project" value="InterPro"/>
</dbReference>
<evidence type="ECO:0000313" key="2">
    <source>
        <dbReference type="EMBL" id="GEO33960.1"/>
    </source>
</evidence>
<dbReference type="EMBL" id="BJYY01000013">
    <property type="protein sequence ID" value="GEO33960.1"/>
    <property type="molecule type" value="Genomic_DNA"/>
</dbReference>
<dbReference type="InterPro" id="IPR000182">
    <property type="entry name" value="GNAT_dom"/>
</dbReference>
<organism evidence="2 3">
    <name type="scientific">Cellulomonas aerilata</name>
    <dbReference type="NCBI Taxonomy" id="515326"/>
    <lineage>
        <taxon>Bacteria</taxon>
        <taxon>Bacillati</taxon>
        <taxon>Actinomycetota</taxon>
        <taxon>Actinomycetes</taxon>
        <taxon>Micrococcales</taxon>
        <taxon>Cellulomonadaceae</taxon>
        <taxon>Cellulomonas</taxon>
    </lineage>
</organism>
<dbReference type="InterPro" id="IPR016181">
    <property type="entry name" value="Acyl_CoA_acyltransferase"/>
</dbReference>
<proteinExistence type="predicted"/>
<accession>A0A512DCL6</accession>
<dbReference type="PROSITE" id="PS51186">
    <property type="entry name" value="GNAT"/>
    <property type="match status" value="1"/>
</dbReference>
<evidence type="ECO:0000259" key="1">
    <source>
        <dbReference type="PROSITE" id="PS51186"/>
    </source>
</evidence>
<keyword evidence="2" id="KW-0808">Transferase</keyword>
<sequence>MSGCTPSHAIALFAESYGRVMAIEYHWRGSVEDTELEHLHAEAFGHSAQQTAWGQRLERYSLGWVCARDRAAHDFIGAGRLVGFVNVVGDGGVHAILLDTATAVSHRHLGIGRQLVSTALKQARAAGCQWLHVDYEPHLDAFYRDACGFTPTQAGLLRL</sequence>
<evidence type="ECO:0000313" key="3">
    <source>
        <dbReference type="Proteomes" id="UP000321181"/>
    </source>
</evidence>
<name>A0A512DCL6_9CELL</name>